<sequence length="71" mass="8104">MANHLAYSGALKMFLKQNFLLGLAIITRSINEPLRYIEPDYSWALSTILQASDGRTERIYDKARDAIAMQK</sequence>
<name>A0ABW6B7G7_9SPHI</name>
<evidence type="ECO:0000313" key="1">
    <source>
        <dbReference type="EMBL" id="MFD2964565.1"/>
    </source>
</evidence>
<dbReference type="Proteomes" id="UP001597560">
    <property type="component" value="Unassembled WGS sequence"/>
</dbReference>
<evidence type="ECO:0000313" key="2">
    <source>
        <dbReference type="Proteomes" id="UP001597560"/>
    </source>
</evidence>
<comment type="caution">
    <text evidence="1">The sequence shown here is derived from an EMBL/GenBank/DDBJ whole genome shotgun (WGS) entry which is preliminary data.</text>
</comment>
<protein>
    <submittedName>
        <fullName evidence="1">Uncharacterized protein</fullName>
    </submittedName>
</protein>
<reference evidence="2" key="1">
    <citation type="journal article" date="2019" name="Int. J. Syst. Evol. Microbiol.">
        <title>The Global Catalogue of Microorganisms (GCM) 10K type strain sequencing project: providing services to taxonomists for standard genome sequencing and annotation.</title>
        <authorList>
            <consortium name="The Broad Institute Genomics Platform"/>
            <consortium name="The Broad Institute Genome Sequencing Center for Infectious Disease"/>
            <person name="Wu L."/>
            <person name="Ma J."/>
        </authorList>
    </citation>
    <scope>NUCLEOTIDE SEQUENCE [LARGE SCALE GENOMIC DNA]</scope>
    <source>
        <strain evidence="2">KCTC 23098</strain>
    </source>
</reference>
<keyword evidence="2" id="KW-1185">Reference proteome</keyword>
<gene>
    <name evidence="1" type="ORF">ACFS6J_22380</name>
</gene>
<dbReference type="RefSeq" id="WP_377612823.1">
    <property type="nucleotide sequence ID" value="NZ_JBHUPA010000016.1"/>
</dbReference>
<organism evidence="1 2">
    <name type="scientific">Olivibacter jilunii</name>
    <dbReference type="NCBI Taxonomy" id="985016"/>
    <lineage>
        <taxon>Bacteria</taxon>
        <taxon>Pseudomonadati</taxon>
        <taxon>Bacteroidota</taxon>
        <taxon>Sphingobacteriia</taxon>
        <taxon>Sphingobacteriales</taxon>
        <taxon>Sphingobacteriaceae</taxon>
        <taxon>Olivibacter</taxon>
    </lineage>
</organism>
<accession>A0ABW6B7G7</accession>
<dbReference type="EMBL" id="JBHUPA010000016">
    <property type="protein sequence ID" value="MFD2964565.1"/>
    <property type="molecule type" value="Genomic_DNA"/>
</dbReference>
<proteinExistence type="predicted"/>